<organism evidence="3 4">
    <name type="scientific">Ciceribacter ferrooxidans</name>
    <dbReference type="NCBI Taxonomy" id="2509717"/>
    <lineage>
        <taxon>Bacteria</taxon>
        <taxon>Pseudomonadati</taxon>
        <taxon>Pseudomonadota</taxon>
        <taxon>Alphaproteobacteria</taxon>
        <taxon>Hyphomicrobiales</taxon>
        <taxon>Rhizobiaceae</taxon>
        <taxon>Ciceribacter</taxon>
    </lineage>
</organism>
<feature type="compositionally biased region" description="Low complexity" evidence="1">
    <location>
        <begin position="220"/>
        <end position="234"/>
    </location>
</feature>
<feature type="compositionally biased region" description="Low complexity" evidence="1">
    <location>
        <begin position="500"/>
        <end position="511"/>
    </location>
</feature>
<feature type="region of interest" description="Disordered" evidence="1">
    <location>
        <begin position="48"/>
        <end position="192"/>
    </location>
</feature>
<keyword evidence="3" id="KW-0282">Flagellum</keyword>
<keyword evidence="3" id="KW-0966">Cell projection</keyword>
<sequence length="528" mass="54287">MSHPPARSRARSRWIPSCRTSFRRGVPNFVKLTACYKKRRSEMIDIGITGTSPLPDATSRAGSAAVSTRSADGGFSQALEGAERRGEKAPVDDERPRPRIEISGRGLRDRPDGGTPATEEEISEETDAQMPAEARGREGKDATAAFLARTSGMAETSHETSSGRGEVTGRRAAETDKVATRGPRAATGREVADVETDQAVEDGGDVPAMDAGEVLSLLNGTPTTAPADAEPAGAKKGRTDRSAGGKDTVNLAVDTRLVSAGQVVGDTSLDGLPVEAASAPETDADRTFRFARIDGKGQSLTMRVSESGEATAFEPGAAPADGVQTVAVLDARRYLAPVSTANTTSIAAALAGDGEWVQAMQPAAELANAAAAAGGGKVVHTLKIQMTPVELGSVTANLRLKGDELTVHLTVENHAALRQLNDDQSDILKALRAQGLTVDHIHVSMAPAAERAAGDGSQGTGQWPQGGQQAQQGGGQGAGGGPRQDAFSSSRGEDDGSGRIGNEAGLAEAAGNGDGVVPGGARPDHVYL</sequence>
<protein>
    <submittedName>
        <fullName evidence="3">Flagellar hook-length control protein FliK</fullName>
    </submittedName>
</protein>
<feature type="compositionally biased region" description="Acidic residues" evidence="1">
    <location>
        <begin position="118"/>
        <end position="127"/>
    </location>
</feature>
<name>A0A4Q2SXA7_9HYPH</name>
<feature type="region of interest" description="Disordered" evidence="1">
    <location>
        <begin position="220"/>
        <end position="246"/>
    </location>
</feature>
<feature type="domain" description="Flagellar hook-length control protein-like C-terminal" evidence="2">
    <location>
        <begin position="378"/>
        <end position="446"/>
    </location>
</feature>
<evidence type="ECO:0000259" key="2">
    <source>
        <dbReference type="Pfam" id="PF02120"/>
    </source>
</evidence>
<feature type="region of interest" description="Disordered" evidence="1">
    <location>
        <begin position="449"/>
        <end position="528"/>
    </location>
</feature>
<feature type="compositionally biased region" description="Basic and acidic residues" evidence="1">
    <location>
        <begin position="81"/>
        <end position="112"/>
    </location>
</feature>
<feature type="compositionally biased region" description="Basic and acidic residues" evidence="1">
    <location>
        <begin position="167"/>
        <end position="179"/>
    </location>
</feature>
<dbReference type="AlphaFoldDB" id="A0A4Q2SXA7"/>
<dbReference type="EMBL" id="SDVB01000253">
    <property type="protein sequence ID" value="RYC10253.1"/>
    <property type="molecule type" value="Genomic_DNA"/>
</dbReference>
<keyword evidence="4" id="KW-1185">Reference proteome</keyword>
<feature type="compositionally biased region" description="Low complexity" evidence="1">
    <location>
        <begin position="460"/>
        <end position="471"/>
    </location>
</feature>
<feature type="compositionally biased region" description="Gly residues" evidence="1">
    <location>
        <begin position="472"/>
        <end position="482"/>
    </location>
</feature>
<dbReference type="CDD" id="cd17470">
    <property type="entry name" value="T3SS_Flik_C"/>
    <property type="match status" value="1"/>
</dbReference>
<reference evidence="3 4" key="1">
    <citation type="submission" date="2019-01" db="EMBL/GenBank/DDBJ databases">
        <authorList>
            <person name="Deng T."/>
        </authorList>
    </citation>
    <scope>NUCLEOTIDE SEQUENCE [LARGE SCALE GENOMIC DNA]</scope>
    <source>
        <strain evidence="3 4">F8825</strain>
    </source>
</reference>
<keyword evidence="3" id="KW-0969">Cilium</keyword>
<evidence type="ECO:0000313" key="3">
    <source>
        <dbReference type="EMBL" id="RYC10253.1"/>
    </source>
</evidence>
<dbReference type="InterPro" id="IPR021136">
    <property type="entry name" value="Flagellar_hook_control-like_C"/>
</dbReference>
<gene>
    <name evidence="3" type="ORF">EUU22_19530</name>
</gene>
<proteinExistence type="predicted"/>
<dbReference type="InterPro" id="IPR038610">
    <property type="entry name" value="FliK-like_C_sf"/>
</dbReference>
<dbReference type="Gene3D" id="3.30.750.140">
    <property type="match status" value="1"/>
</dbReference>
<dbReference type="OrthoDB" id="8117459at2"/>
<evidence type="ECO:0000313" key="4">
    <source>
        <dbReference type="Proteomes" id="UP000291088"/>
    </source>
</evidence>
<evidence type="ECO:0000256" key="1">
    <source>
        <dbReference type="SAM" id="MobiDB-lite"/>
    </source>
</evidence>
<dbReference type="Pfam" id="PF02120">
    <property type="entry name" value="Flg_hook"/>
    <property type="match status" value="1"/>
</dbReference>
<accession>A0A4Q2SXA7</accession>
<comment type="caution">
    <text evidence="3">The sequence shown here is derived from an EMBL/GenBank/DDBJ whole genome shotgun (WGS) entry which is preliminary data.</text>
</comment>
<dbReference type="Proteomes" id="UP000291088">
    <property type="component" value="Unassembled WGS sequence"/>
</dbReference>